<accession>A0ABT7AWI1</accession>
<proteinExistence type="predicted"/>
<name>A0ABT7AWI1_9CYAN</name>
<keyword evidence="2" id="KW-1185">Reference proteome</keyword>
<dbReference type="EMBL" id="JAQOSP010000109">
    <property type="protein sequence ID" value="MDJ1171270.1"/>
    <property type="molecule type" value="Genomic_DNA"/>
</dbReference>
<evidence type="ECO:0000313" key="2">
    <source>
        <dbReference type="Proteomes" id="UP001235303"/>
    </source>
</evidence>
<sequence length="155" mass="17664">MIIFLDSGIVGFISSPSYLGEAQECKRWLYQILARGAYLVSSDICDYEVRRGLLLAGLTGSRNDGLKNLDRLPEIIDFLPITQPVLKEASKLWAEARKQGIPTADLKNIDCDMIVCAQWKLLQEEYPGQYVVIATSNRKHLERFAEAEIWQNIRF</sequence>
<dbReference type="InterPro" id="IPR029060">
    <property type="entry name" value="PIN-like_dom_sf"/>
</dbReference>
<organism evidence="1 2">
    <name type="scientific">Roseofilum acuticapitatum BLCC-M154</name>
    <dbReference type="NCBI Taxonomy" id="3022444"/>
    <lineage>
        <taxon>Bacteria</taxon>
        <taxon>Bacillati</taxon>
        <taxon>Cyanobacteriota</taxon>
        <taxon>Cyanophyceae</taxon>
        <taxon>Desertifilales</taxon>
        <taxon>Desertifilaceae</taxon>
        <taxon>Roseofilum</taxon>
        <taxon>Roseofilum acuticapitatum</taxon>
    </lineage>
</organism>
<reference evidence="1 2" key="1">
    <citation type="submission" date="2023-01" db="EMBL/GenBank/DDBJ databases">
        <title>Novel diversity within Roseofilum (Cyanobacteria; Desertifilaceae) from marine benthic mats with descriptions of four novel species.</title>
        <authorList>
            <person name="Wang Y."/>
            <person name="Berthold D.E."/>
            <person name="Hu J."/>
            <person name="Lefler F.W."/>
            <person name="Laughinghouse H.D. IV."/>
        </authorList>
    </citation>
    <scope>NUCLEOTIDE SEQUENCE [LARGE SCALE GENOMIC DNA]</scope>
    <source>
        <strain evidence="1 2">BLCC-M154</strain>
    </source>
</reference>
<dbReference type="SUPFAM" id="SSF88723">
    <property type="entry name" value="PIN domain-like"/>
    <property type="match status" value="1"/>
</dbReference>
<evidence type="ECO:0000313" key="1">
    <source>
        <dbReference type="EMBL" id="MDJ1171270.1"/>
    </source>
</evidence>
<dbReference type="Gene3D" id="3.40.50.1010">
    <property type="entry name" value="5'-nuclease"/>
    <property type="match status" value="1"/>
</dbReference>
<dbReference type="Proteomes" id="UP001235303">
    <property type="component" value="Unassembled WGS sequence"/>
</dbReference>
<protein>
    <recommendedName>
        <fullName evidence="3">PIN domain-containing protein</fullName>
    </recommendedName>
</protein>
<dbReference type="RefSeq" id="WP_283755024.1">
    <property type="nucleotide sequence ID" value="NZ_JAQOSP010000109.1"/>
</dbReference>
<evidence type="ECO:0008006" key="3">
    <source>
        <dbReference type="Google" id="ProtNLM"/>
    </source>
</evidence>
<comment type="caution">
    <text evidence="1">The sequence shown here is derived from an EMBL/GenBank/DDBJ whole genome shotgun (WGS) entry which is preliminary data.</text>
</comment>
<gene>
    <name evidence="1" type="ORF">PMG71_17720</name>
</gene>